<dbReference type="Proteomes" id="UP000479000">
    <property type="component" value="Unassembled WGS sequence"/>
</dbReference>
<sequence length="193" mass="21609">MDSFNAEEEEGEFIVNYLDHIKSCSQKVSPDDITLKASFFCYRWPVRYAGSQGVRPLRWNGLISGLPLPDYLLRQPLDSGHFETSSRTLVGRQPRGLTTISIGPPRLLAVNTSKATNRSAPMTTSGCPSGSPLMQERREMMNLAERPQGALWSRTHQMEIQTPPRVIVIGPTLPTKLTPCLHSRSWNKPIHTP</sequence>
<keyword evidence="2" id="KW-1185">Reference proteome</keyword>
<dbReference type="EMBL" id="CADCXU010005401">
    <property type="protein sequence ID" value="CAA9997110.1"/>
    <property type="molecule type" value="Genomic_DNA"/>
</dbReference>
<dbReference type="AlphaFoldDB" id="A0A6H5G389"/>
<protein>
    <submittedName>
        <fullName evidence="1">Uncharacterized protein</fullName>
    </submittedName>
</protein>
<evidence type="ECO:0000313" key="1">
    <source>
        <dbReference type="EMBL" id="CAA9997110.1"/>
    </source>
</evidence>
<gene>
    <name evidence="1" type="ORF">NTEN_LOCUS3453</name>
</gene>
<organism evidence="1 2">
    <name type="scientific">Nesidiocoris tenuis</name>
    <dbReference type="NCBI Taxonomy" id="355587"/>
    <lineage>
        <taxon>Eukaryota</taxon>
        <taxon>Metazoa</taxon>
        <taxon>Ecdysozoa</taxon>
        <taxon>Arthropoda</taxon>
        <taxon>Hexapoda</taxon>
        <taxon>Insecta</taxon>
        <taxon>Pterygota</taxon>
        <taxon>Neoptera</taxon>
        <taxon>Paraneoptera</taxon>
        <taxon>Hemiptera</taxon>
        <taxon>Heteroptera</taxon>
        <taxon>Panheteroptera</taxon>
        <taxon>Cimicomorpha</taxon>
        <taxon>Miridae</taxon>
        <taxon>Dicyphina</taxon>
        <taxon>Nesidiocoris</taxon>
    </lineage>
</organism>
<reference evidence="1 2" key="1">
    <citation type="submission" date="2020-02" db="EMBL/GenBank/DDBJ databases">
        <authorList>
            <person name="Ferguson B K."/>
        </authorList>
    </citation>
    <scope>NUCLEOTIDE SEQUENCE [LARGE SCALE GENOMIC DNA]</scope>
</reference>
<proteinExistence type="predicted"/>
<accession>A0A6H5G389</accession>
<name>A0A6H5G389_9HEMI</name>
<evidence type="ECO:0000313" key="2">
    <source>
        <dbReference type="Proteomes" id="UP000479000"/>
    </source>
</evidence>